<name>A0A087B0K4_9BIFI</name>
<dbReference type="RefSeq" id="WP_156100122.1">
    <property type="nucleotide sequence ID" value="NZ_JGYV01000004.1"/>
</dbReference>
<feature type="compositionally biased region" description="Basic and acidic residues" evidence="1">
    <location>
        <begin position="24"/>
        <end position="35"/>
    </location>
</feature>
<comment type="caution">
    <text evidence="2">The sequence shown here is derived from an EMBL/GenBank/DDBJ whole genome shotgun (WGS) entry which is preliminary data.</text>
</comment>
<protein>
    <submittedName>
        <fullName evidence="2">Uncharacterized protein</fullName>
    </submittedName>
</protein>
<gene>
    <name evidence="2" type="ORF">BCUN_2007</name>
</gene>
<proteinExistence type="predicted"/>
<organism evidence="2 3">
    <name type="scientific">Bifidobacterium cuniculi</name>
    <dbReference type="NCBI Taxonomy" id="1688"/>
    <lineage>
        <taxon>Bacteria</taxon>
        <taxon>Bacillati</taxon>
        <taxon>Actinomycetota</taxon>
        <taxon>Actinomycetes</taxon>
        <taxon>Bifidobacteriales</taxon>
        <taxon>Bifidobacteriaceae</taxon>
        <taxon>Bifidobacterium</taxon>
    </lineage>
</organism>
<accession>A0A087B0K4</accession>
<dbReference type="Proteomes" id="UP000029067">
    <property type="component" value="Unassembled WGS sequence"/>
</dbReference>
<evidence type="ECO:0000256" key="1">
    <source>
        <dbReference type="SAM" id="MobiDB-lite"/>
    </source>
</evidence>
<evidence type="ECO:0000313" key="2">
    <source>
        <dbReference type="EMBL" id="KFI64554.1"/>
    </source>
</evidence>
<keyword evidence="3" id="KW-1185">Reference proteome</keyword>
<feature type="region of interest" description="Disordered" evidence="1">
    <location>
        <begin position="1"/>
        <end position="58"/>
    </location>
</feature>
<feature type="compositionally biased region" description="Basic residues" evidence="1">
    <location>
        <begin position="36"/>
        <end position="58"/>
    </location>
</feature>
<dbReference type="EMBL" id="JGYV01000004">
    <property type="protein sequence ID" value="KFI64554.1"/>
    <property type="molecule type" value="Genomic_DNA"/>
</dbReference>
<reference evidence="2 3" key="1">
    <citation type="submission" date="2014-03" db="EMBL/GenBank/DDBJ databases">
        <title>Genomics of Bifidobacteria.</title>
        <authorList>
            <person name="Ventura M."/>
            <person name="Milani C."/>
            <person name="Lugli G.A."/>
        </authorList>
    </citation>
    <scope>NUCLEOTIDE SEQUENCE [LARGE SCALE GENOMIC DNA]</scope>
    <source>
        <strain evidence="2 3">LMG 10738</strain>
    </source>
</reference>
<sequence length="58" mass="6591">MSTAAALRNALFSNPGDVYDVDSEEGRRQVPDSHQHGQRQSHQSQHRKGGQQRGQRRH</sequence>
<dbReference type="AlphaFoldDB" id="A0A087B0K4"/>
<evidence type="ECO:0000313" key="3">
    <source>
        <dbReference type="Proteomes" id="UP000029067"/>
    </source>
</evidence>